<dbReference type="Pfam" id="PF00188">
    <property type="entry name" value="CAP"/>
    <property type="match status" value="1"/>
</dbReference>
<keyword evidence="5" id="KW-1185">Reference proteome</keyword>
<dbReference type="InterPro" id="IPR014044">
    <property type="entry name" value="CAP_dom"/>
</dbReference>
<feature type="signal peptide" evidence="2">
    <location>
        <begin position="1"/>
        <end position="22"/>
    </location>
</feature>
<comment type="caution">
    <text evidence="4">The sequence shown here is derived from an EMBL/GenBank/DDBJ whole genome shotgun (WGS) entry which is preliminary data.</text>
</comment>
<evidence type="ECO:0000256" key="2">
    <source>
        <dbReference type="SAM" id="SignalP"/>
    </source>
</evidence>
<dbReference type="PRINTS" id="PR00837">
    <property type="entry name" value="V5TPXLIKE"/>
</dbReference>
<feature type="compositionally biased region" description="Low complexity" evidence="1">
    <location>
        <begin position="84"/>
        <end position="203"/>
    </location>
</feature>
<dbReference type="Proteomes" id="UP000541558">
    <property type="component" value="Unassembled WGS sequence"/>
</dbReference>
<feature type="chain" id="PRO_5034277833" description="SCP domain-containing protein" evidence="2">
    <location>
        <begin position="23"/>
        <end position="348"/>
    </location>
</feature>
<accession>A0A8H5C8T1</accession>
<name>A0A8H5C8T1_9AGAR</name>
<dbReference type="InterPro" id="IPR001283">
    <property type="entry name" value="CRISP-related"/>
</dbReference>
<keyword evidence="2" id="KW-0732">Signal</keyword>
<evidence type="ECO:0000313" key="4">
    <source>
        <dbReference type="EMBL" id="KAF5337322.1"/>
    </source>
</evidence>
<dbReference type="InterPro" id="IPR035940">
    <property type="entry name" value="CAP_sf"/>
</dbReference>
<evidence type="ECO:0000259" key="3">
    <source>
        <dbReference type="SMART" id="SM00198"/>
    </source>
</evidence>
<dbReference type="SUPFAM" id="SSF55797">
    <property type="entry name" value="PR-1-like"/>
    <property type="match status" value="1"/>
</dbReference>
<organism evidence="4 5">
    <name type="scientific">Ephemerocybe angulata</name>
    <dbReference type="NCBI Taxonomy" id="980116"/>
    <lineage>
        <taxon>Eukaryota</taxon>
        <taxon>Fungi</taxon>
        <taxon>Dikarya</taxon>
        <taxon>Basidiomycota</taxon>
        <taxon>Agaricomycotina</taxon>
        <taxon>Agaricomycetes</taxon>
        <taxon>Agaricomycetidae</taxon>
        <taxon>Agaricales</taxon>
        <taxon>Agaricineae</taxon>
        <taxon>Psathyrellaceae</taxon>
        <taxon>Ephemerocybe</taxon>
    </lineage>
</organism>
<sequence length="348" mass="35397">MARFAVILAVIISAATFQGAVASPSCAYKYRGKAECIQKCKESWGWTGSLRGSNPWGPVIQKVSAESKLKAETYIAQACGSSVSTTASSTSSSVPVATSSSTVAQTTTVTSSSVVTSSTTSSTPKATTTSSSSKTTSSSTSASSANVAPTSSSKAPVSSSSVRVASSSSSQPSPTTTTTKVTSSTTTKVTSTAPPTTTSSPPTGGSGSTSGGDIQAYLDAHNSVRRNHGAADLTWSDSLAAAAQKWANNCQFKHSGGSLGAFGENLSAGTNMDIAGAVKLWADEAPQYDPSNPQFSHFTQVVWKSTTQVGCAVQTCTGIFGDTPAKFFVCEYNPAGNVGGRFAENVQV</sequence>
<gene>
    <name evidence="4" type="ORF">D9611_003343</name>
</gene>
<evidence type="ECO:0000256" key="1">
    <source>
        <dbReference type="SAM" id="MobiDB-lite"/>
    </source>
</evidence>
<dbReference type="Gene3D" id="3.40.33.10">
    <property type="entry name" value="CAP"/>
    <property type="match status" value="1"/>
</dbReference>
<feature type="region of interest" description="Disordered" evidence="1">
    <location>
        <begin position="84"/>
        <end position="214"/>
    </location>
</feature>
<reference evidence="4 5" key="1">
    <citation type="journal article" date="2020" name="ISME J.">
        <title>Uncovering the hidden diversity of litter-decomposition mechanisms in mushroom-forming fungi.</title>
        <authorList>
            <person name="Floudas D."/>
            <person name="Bentzer J."/>
            <person name="Ahren D."/>
            <person name="Johansson T."/>
            <person name="Persson P."/>
            <person name="Tunlid A."/>
        </authorList>
    </citation>
    <scope>NUCLEOTIDE SEQUENCE [LARGE SCALE GENOMIC DNA]</scope>
    <source>
        <strain evidence="4 5">CBS 175.51</strain>
    </source>
</reference>
<feature type="domain" description="SCP" evidence="3">
    <location>
        <begin position="212"/>
        <end position="340"/>
    </location>
</feature>
<dbReference type="SMART" id="SM00198">
    <property type="entry name" value="SCP"/>
    <property type="match status" value="1"/>
</dbReference>
<evidence type="ECO:0000313" key="5">
    <source>
        <dbReference type="Proteomes" id="UP000541558"/>
    </source>
</evidence>
<dbReference type="AlphaFoldDB" id="A0A8H5C8T1"/>
<dbReference type="PANTHER" id="PTHR10334">
    <property type="entry name" value="CYSTEINE-RICH SECRETORY PROTEIN-RELATED"/>
    <property type="match status" value="1"/>
</dbReference>
<dbReference type="EMBL" id="JAACJK010000057">
    <property type="protein sequence ID" value="KAF5337322.1"/>
    <property type="molecule type" value="Genomic_DNA"/>
</dbReference>
<proteinExistence type="predicted"/>
<dbReference type="OrthoDB" id="2500579at2759"/>
<protein>
    <recommendedName>
        <fullName evidence="3">SCP domain-containing protein</fullName>
    </recommendedName>
</protein>